<comment type="similarity">
    <text evidence="2">Belongs to the peptidase M24B family.</text>
</comment>
<dbReference type="InterPro" id="IPR029149">
    <property type="entry name" value="Creatin/AminoP/Spt16_N"/>
</dbReference>
<evidence type="ECO:0000256" key="2">
    <source>
        <dbReference type="ARBA" id="ARBA00008766"/>
    </source>
</evidence>
<reference evidence="6 7" key="1">
    <citation type="submission" date="2018-06" db="EMBL/GenBank/DDBJ databases">
        <title>Paenibacillus montanisoli sp. nov., isolated from mountain area soil.</title>
        <authorList>
            <person name="Wu M."/>
        </authorList>
    </citation>
    <scope>NUCLEOTIDE SEQUENCE [LARGE SCALE GENOMIC DNA]</scope>
    <source>
        <strain evidence="6 7">RA17</strain>
    </source>
</reference>
<dbReference type="RefSeq" id="WP_112882718.1">
    <property type="nucleotide sequence ID" value="NZ_QLUW01000002.1"/>
</dbReference>
<dbReference type="InterPro" id="IPR050659">
    <property type="entry name" value="Peptidase_M24B"/>
</dbReference>
<organism evidence="6 7">
    <name type="scientific">Paenibacillus montanisoli</name>
    <dbReference type="NCBI Taxonomy" id="2081970"/>
    <lineage>
        <taxon>Bacteria</taxon>
        <taxon>Bacillati</taxon>
        <taxon>Bacillota</taxon>
        <taxon>Bacilli</taxon>
        <taxon>Bacillales</taxon>
        <taxon>Paenibacillaceae</taxon>
        <taxon>Paenibacillus</taxon>
    </lineage>
</organism>
<dbReference type="GO" id="GO:0008235">
    <property type="term" value="F:metalloexopeptidase activity"/>
    <property type="evidence" value="ECO:0007669"/>
    <property type="project" value="UniProtKB-ARBA"/>
</dbReference>
<dbReference type="CDD" id="cd01092">
    <property type="entry name" value="APP-like"/>
    <property type="match status" value="1"/>
</dbReference>
<sequence>MTAKRLTGLRGKLPALQADAILVTSAVNRRYISGFTGSSGMLLISATDSWLLTDFRYMTQAPQQAPDFTVVEHGPKWIENVRELAAAAGIRKLAFEQDHVVFSSYTAWKEAMSPSIELVPASGVIEELRLFKDEAELAVIRESCALADETFKHILGFIKPGLREREVALEMEMFMRSRGATSSSFDTIVASGERSALPHGVASDRVIGNNEFVKLDFGALYNGYCSDLTRTIVVGKPTDRHREIYDIVLEAQLAALAGIKPGMTGREADALAREVITRHGYGDKFGHGTGHGFGMEIHEAPRLSVGGTTVLKPGMTVTVEPGIYIPGFGGVRIEDDIVITETGNSLLTSSPKTLFILE</sequence>
<protein>
    <submittedName>
        <fullName evidence="6">Xaa-Pro dipeptidase</fullName>
    </submittedName>
</protein>
<evidence type="ECO:0000256" key="1">
    <source>
        <dbReference type="ARBA" id="ARBA00001936"/>
    </source>
</evidence>
<dbReference type="AlphaFoldDB" id="A0A328U1I9"/>
<keyword evidence="3" id="KW-0378">Hydrolase</keyword>
<dbReference type="PANTHER" id="PTHR46112:SF3">
    <property type="entry name" value="AMINOPEPTIDASE YPDF"/>
    <property type="match status" value="1"/>
</dbReference>
<comment type="caution">
    <text evidence="6">The sequence shown here is derived from an EMBL/GenBank/DDBJ whole genome shotgun (WGS) entry which is preliminary data.</text>
</comment>
<dbReference type="InterPro" id="IPR036005">
    <property type="entry name" value="Creatinase/aminopeptidase-like"/>
</dbReference>
<evidence type="ECO:0000259" key="5">
    <source>
        <dbReference type="Pfam" id="PF01321"/>
    </source>
</evidence>
<dbReference type="FunFam" id="3.90.230.10:FF:000014">
    <property type="entry name" value="Aminopeptidase P family protein"/>
    <property type="match status" value="1"/>
</dbReference>
<gene>
    <name evidence="6" type="ORF">DL346_14030</name>
</gene>
<name>A0A328U1I9_9BACL</name>
<feature type="domain" description="Creatinase N-terminal" evidence="5">
    <location>
        <begin position="5"/>
        <end position="130"/>
    </location>
</feature>
<dbReference type="PRINTS" id="PR00599">
    <property type="entry name" value="MAPEPTIDASE"/>
</dbReference>
<evidence type="ECO:0000256" key="3">
    <source>
        <dbReference type="ARBA" id="ARBA00022801"/>
    </source>
</evidence>
<dbReference type="Gene3D" id="3.40.350.10">
    <property type="entry name" value="Creatinase/prolidase N-terminal domain"/>
    <property type="match status" value="1"/>
</dbReference>
<dbReference type="PANTHER" id="PTHR46112">
    <property type="entry name" value="AMINOPEPTIDASE"/>
    <property type="match status" value="1"/>
</dbReference>
<comment type="cofactor">
    <cofactor evidence="1">
        <name>Mn(2+)</name>
        <dbReference type="ChEBI" id="CHEBI:29035"/>
    </cofactor>
</comment>
<evidence type="ECO:0000259" key="4">
    <source>
        <dbReference type="Pfam" id="PF00557"/>
    </source>
</evidence>
<feature type="domain" description="Peptidase M24" evidence="4">
    <location>
        <begin position="140"/>
        <end position="341"/>
    </location>
</feature>
<dbReference type="SUPFAM" id="SSF53092">
    <property type="entry name" value="Creatinase/prolidase N-terminal domain"/>
    <property type="match status" value="1"/>
</dbReference>
<dbReference type="SUPFAM" id="SSF55920">
    <property type="entry name" value="Creatinase/aminopeptidase"/>
    <property type="match status" value="1"/>
</dbReference>
<dbReference type="EMBL" id="QLUW01000002">
    <property type="protein sequence ID" value="RAP76499.1"/>
    <property type="molecule type" value="Genomic_DNA"/>
</dbReference>
<dbReference type="InterPro" id="IPR000587">
    <property type="entry name" value="Creatinase_N"/>
</dbReference>
<dbReference type="InterPro" id="IPR001714">
    <property type="entry name" value="Pept_M24_MAP"/>
</dbReference>
<evidence type="ECO:0000313" key="7">
    <source>
        <dbReference type="Proteomes" id="UP000249260"/>
    </source>
</evidence>
<dbReference type="InterPro" id="IPR000994">
    <property type="entry name" value="Pept_M24"/>
</dbReference>
<dbReference type="Proteomes" id="UP000249260">
    <property type="component" value="Unassembled WGS sequence"/>
</dbReference>
<proteinExistence type="inferred from homology"/>
<keyword evidence="7" id="KW-1185">Reference proteome</keyword>
<dbReference type="Pfam" id="PF01321">
    <property type="entry name" value="Creatinase_N"/>
    <property type="match status" value="1"/>
</dbReference>
<evidence type="ECO:0000313" key="6">
    <source>
        <dbReference type="EMBL" id="RAP76499.1"/>
    </source>
</evidence>
<dbReference type="GO" id="GO:0004177">
    <property type="term" value="F:aminopeptidase activity"/>
    <property type="evidence" value="ECO:0007669"/>
    <property type="project" value="UniProtKB-ARBA"/>
</dbReference>
<accession>A0A328U1I9</accession>
<dbReference type="OrthoDB" id="9806388at2"/>
<dbReference type="Gene3D" id="3.90.230.10">
    <property type="entry name" value="Creatinase/methionine aminopeptidase superfamily"/>
    <property type="match status" value="1"/>
</dbReference>
<dbReference type="Pfam" id="PF00557">
    <property type="entry name" value="Peptidase_M24"/>
    <property type="match status" value="1"/>
</dbReference>